<dbReference type="InterPro" id="IPR011032">
    <property type="entry name" value="GroES-like_sf"/>
</dbReference>
<dbReference type="FunFam" id="3.40.50.720:FF:000003">
    <property type="entry name" value="S-(hydroxymethyl)glutathione dehydrogenase"/>
    <property type="match status" value="1"/>
</dbReference>
<dbReference type="SUPFAM" id="SSF51735">
    <property type="entry name" value="NAD(P)-binding Rossmann-fold domains"/>
    <property type="match status" value="1"/>
</dbReference>
<dbReference type="SMART" id="SM00829">
    <property type="entry name" value="PKS_ER"/>
    <property type="match status" value="1"/>
</dbReference>
<dbReference type="Pfam" id="PF08240">
    <property type="entry name" value="ADH_N"/>
    <property type="match status" value="1"/>
</dbReference>
<dbReference type="Gene3D" id="3.40.50.720">
    <property type="entry name" value="NAD(P)-binding Rossmann-like Domain"/>
    <property type="match status" value="1"/>
</dbReference>
<protein>
    <submittedName>
        <fullName evidence="9">Aryl-alcohol dehydrogenase 2</fullName>
    </submittedName>
</protein>
<comment type="similarity">
    <text evidence="2 6">Belongs to the zinc-containing alcohol dehydrogenase family.</text>
</comment>
<sequence>MTSVRPVQVGAAPDLKSPLRRDLKPNTEHIEHIEVEHAEHTGHSALSCENSDAATLQSLKNIETEAYVAKDVGADFSLVRVILDEVRPDEVLVEMKFCGICHTDIVVQRGLLPLVEFPAILGHEGAGIVRAIGEGVSIRDLAIGDAVLLSFNSCGSCTTCKSGHPAQCSASSLININSVRTSDRSTPARLASDGRPVRSQFFGQSAFGRMSVVNGKSVVRCPPEAVDNLGVYAPLGCGLQTGAGTVLNVIKPGKGDSIVIFGLGSVGLAALMAARYLETSQIIAVDIVPERLAMAKDLGASHIINSRISHDVVQEIKDATGGGPNFAVDCTGVLKVIEDMIACVRPTGTAVQVGVPPAGGEIKINPQMFLLENKRYIGILEGDSYPPDFIPTLIAMHQEGKFPIEKLCRFYAASQLKQAMEDMASGQVLIMLPKVIKPVIRWD</sequence>
<evidence type="ECO:0000256" key="1">
    <source>
        <dbReference type="ARBA" id="ARBA00001947"/>
    </source>
</evidence>
<dbReference type="STRING" id="708187.A0A1Q8RQ59"/>
<comment type="cofactor">
    <cofactor evidence="1 6">
        <name>Zn(2+)</name>
        <dbReference type="ChEBI" id="CHEBI:29105"/>
    </cofactor>
</comment>
<dbReference type="Pfam" id="PF00107">
    <property type="entry name" value="ADH_zinc_N"/>
    <property type="match status" value="1"/>
</dbReference>
<reference evidence="9 10" key="1">
    <citation type="submission" date="2016-11" db="EMBL/GenBank/DDBJ databases">
        <title>Draft Genome Assembly of Colletotrichum chlorophyti a pathogen of herbaceous plants.</title>
        <authorList>
            <person name="Gan P."/>
            <person name="Narusaka M."/>
            <person name="Tsushima A."/>
            <person name="Narusaka Y."/>
            <person name="Takano Y."/>
            <person name="Shirasu K."/>
        </authorList>
    </citation>
    <scope>NUCLEOTIDE SEQUENCE [LARGE SCALE GENOMIC DNA]</scope>
    <source>
        <strain evidence="9 10">NTL11</strain>
    </source>
</reference>
<dbReference type="Gene3D" id="3.90.180.10">
    <property type="entry name" value="Medium-chain alcohol dehydrogenases, catalytic domain"/>
    <property type="match status" value="1"/>
</dbReference>
<comment type="caution">
    <text evidence="9">The sequence shown here is derived from an EMBL/GenBank/DDBJ whole genome shotgun (WGS) entry which is preliminary data.</text>
</comment>
<evidence type="ECO:0000256" key="7">
    <source>
        <dbReference type="SAM" id="MobiDB-lite"/>
    </source>
</evidence>
<evidence type="ECO:0000256" key="5">
    <source>
        <dbReference type="ARBA" id="ARBA00023002"/>
    </source>
</evidence>
<dbReference type="SUPFAM" id="SSF50129">
    <property type="entry name" value="GroES-like"/>
    <property type="match status" value="1"/>
</dbReference>
<dbReference type="Proteomes" id="UP000186583">
    <property type="component" value="Unassembled WGS sequence"/>
</dbReference>
<feature type="region of interest" description="Disordered" evidence="7">
    <location>
        <begin position="1"/>
        <end position="21"/>
    </location>
</feature>
<dbReference type="OrthoDB" id="1560166at2759"/>
<keyword evidence="3 6" id="KW-0479">Metal-binding</keyword>
<dbReference type="PANTHER" id="PTHR43350:SF20">
    <property type="entry name" value="ENOYL REDUCTASE (ER) DOMAIN-CONTAINING PROTEIN"/>
    <property type="match status" value="1"/>
</dbReference>
<dbReference type="AlphaFoldDB" id="A0A1Q8RQ59"/>
<evidence type="ECO:0000256" key="6">
    <source>
        <dbReference type="RuleBase" id="RU361277"/>
    </source>
</evidence>
<dbReference type="CDD" id="cd08278">
    <property type="entry name" value="benzyl_alcohol_DH"/>
    <property type="match status" value="1"/>
</dbReference>
<keyword evidence="10" id="KW-1185">Reference proteome</keyword>
<evidence type="ECO:0000259" key="8">
    <source>
        <dbReference type="SMART" id="SM00829"/>
    </source>
</evidence>
<dbReference type="InterPro" id="IPR013154">
    <property type="entry name" value="ADH-like_N"/>
</dbReference>
<dbReference type="GO" id="GO:0016491">
    <property type="term" value="F:oxidoreductase activity"/>
    <property type="evidence" value="ECO:0007669"/>
    <property type="project" value="UniProtKB-KW"/>
</dbReference>
<dbReference type="GO" id="GO:0008270">
    <property type="term" value="F:zinc ion binding"/>
    <property type="evidence" value="ECO:0007669"/>
    <property type="project" value="InterPro"/>
</dbReference>
<evidence type="ECO:0000256" key="2">
    <source>
        <dbReference type="ARBA" id="ARBA00008072"/>
    </source>
</evidence>
<evidence type="ECO:0000313" key="9">
    <source>
        <dbReference type="EMBL" id="OLN86470.1"/>
    </source>
</evidence>
<evidence type="ECO:0000313" key="10">
    <source>
        <dbReference type="Proteomes" id="UP000186583"/>
    </source>
</evidence>
<keyword evidence="4 6" id="KW-0862">Zinc</keyword>
<proteinExistence type="inferred from homology"/>
<dbReference type="InterPro" id="IPR013149">
    <property type="entry name" value="ADH-like_C"/>
</dbReference>
<name>A0A1Q8RQ59_9PEZI</name>
<accession>A0A1Q8RQ59</accession>
<dbReference type="EMBL" id="MPGH01000130">
    <property type="protein sequence ID" value="OLN86470.1"/>
    <property type="molecule type" value="Genomic_DNA"/>
</dbReference>
<gene>
    <name evidence="9" type="ORF">CCHL11_06438</name>
</gene>
<dbReference type="InterPro" id="IPR036291">
    <property type="entry name" value="NAD(P)-bd_dom_sf"/>
</dbReference>
<organism evidence="9 10">
    <name type="scientific">Colletotrichum chlorophyti</name>
    <dbReference type="NCBI Taxonomy" id="708187"/>
    <lineage>
        <taxon>Eukaryota</taxon>
        <taxon>Fungi</taxon>
        <taxon>Dikarya</taxon>
        <taxon>Ascomycota</taxon>
        <taxon>Pezizomycotina</taxon>
        <taxon>Sordariomycetes</taxon>
        <taxon>Hypocreomycetidae</taxon>
        <taxon>Glomerellales</taxon>
        <taxon>Glomerellaceae</taxon>
        <taxon>Colletotrichum</taxon>
    </lineage>
</organism>
<dbReference type="InterPro" id="IPR020843">
    <property type="entry name" value="ER"/>
</dbReference>
<keyword evidence="5" id="KW-0560">Oxidoreductase</keyword>
<dbReference type="InterPro" id="IPR002328">
    <property type="entry name" value="ADH_Zn_CS"/>
</dbReference>
<evidence type="ECO:0000256" key="3">
    <source>
        <dbReference type="ARBA" id="ARBA00022723"/>
    </source>
</evidence>
<dbReference type="PANTHER" id="PTHR43350">
    <property type="entry name" value="NAD-DEPENDENT ALCOHOL DEHYDROGENASE"/>
    <property type="match status" value="1"/>
</dbReference>
<feature type="domain" description="Enoyl reductase (ER)" evidence="8">
    <location>
        <begin position="73"/>
        <end position="432"/>
    </location>
</feature>
<dbReference type="PROSITE" id="PS00059">
    <property type="entry name" value="ADH_ZINC"/>
    <property type="match status" value="1"/>
</dbReference>
<evidence type="ECO:0000256" key="4">
    <source>
        <dbReference type="ARBA" id="ARBA00022833"/>
    </source>
</evidence>